<dbReference type="Gene3D" id="3.40.80.10">
    <property type="entry name" value="Peptidoglycan recognition protein-like"/>
    <property type="match status" value="1"/>
</dbReference>
<evidence type="ECO:0000256" key="6">
    <source>
        <dbReference type="ARBA" id="ARBA00022490"/>
    </source>
</evidence>
<dbReference type="InterPro" id="IPR036505">
    <property type="entry name" value="Amidase/PGRP_sf"/>
</dbReference>
<protein>
    <recommendedName>
        <fullName evidence="11">1,6-anhydro-N-acetylmuramyl-L-alanine amidase AmpD</fullName>
        <ecNumber evidence="5">3.5.1.28</ecNumber>
    </recommendedName>
    <alternativeName>
        <fullName evidence="12">N-acetylmuramoyl-L-alanine amidase</fullName>
    </alternativeName>
</protein>
<keyword evidence="10" id="KW-0961">Cell wall biogenesis/degradation</keyword>
<comment type="subcellular location">
    <subcellularLocation>
        <location evidence="3">Cytoplasm</location>
    </subcellularLocation>
</comment>
<evidence type="ECO:0000256" key="11">
    <source>
        <dbReference type="ARBA" id="ARBA00039257"/>
    </source>
</evidence>
<evidence type="ECO:0000313" key="15">
    <source>
        <dbReference type="Proteomes" id="UP001224392"/>
    </source>
</evidence>
<keyword evidence="6" id="KW-0963">Cytoplasm</keyword>
<dbReference type="RefSeq" id="WP_285763400.1">
    <property type="nucleotide sequence ID" value="NZ_BSYJ01000002.1"/>
</dbReference>
<sequence>MGLSVIDGWLEGVRRVRSPHCNCRPENENVDLLVIHSISLPPGQYGGAWIDDFFAGHLDASADPYFEEICELKVSAHMLIDRHGRVTQYVPLNQRAWHAGVSEFCGRSACNDFSIGIEMEGTDTDEFTDAQYDALVEVTGAVMKAFPGITPERITGHSDIAPGRKKDPGIGFDWQRYREVLSGFNS</sequence>
<keyword evidence="7" id="KW-0479">Metal-binding</keyword>
<evidence type="ECO:0000256" key="4">
    <source>
        <dbReference type="ARBA" id="ARBA00007553"/>
    </source>
</evidence>
<dbReference type="NCBIfam" id="NF008758">
    <property type="entry name" value="PRK11789.1"/>
    <property type="match status" value="1"/>
</dbReference>
<evidence type="ECO:0000256" key="1">
    <source>
        <dbReference type="ARBA" id="ARBA00001561"/>
    </source>
</evidence>
<evidence type="ECO:0000256" key="2">
    <source>
        <dbReference type="ARBA" id="ARBA00001947"/>
    </source>
</evidence>
<reference evidence="14 15" key="1">
    <citation type="submission" date="2023-04" db="EMBL/GenBank/DDBJ databases">
        <title>Marinobulbifer ophiurae gen. nov., sp. Nov., isolate from tissue of brittle star Ophioplocus japonicus.</title>
        <authorList>
            <person name="Kawano K."/>
            <person name="Sawayama S."/>
            <person name="Nakagawa S."/>
        </authorList>
    </citation>
    <scope>NUCLEOTIDE SEQUENCE [LARGE SCALE GENOMIC DNA]</scope>
    <source>
        <strain evidence="14 15">NKW57</strain>
    </source>
</reference>
<proteinExistence type="inferred from homology"/>
<dbReference type="SMART" id="SM00644">
    <property type="entry name" value="Ami_2"/>
    <property type="match status" value="1"/>
</dbReference>
<name>A0ABQ6LXL6_9GAMM</name>
<evidence type="ECO:0000259" key="13">
    <source>
        <dbReference type="SMART" id="SM00644"/>
    </source>
</evidence>
<evidence type="ECO:0000256" key="10">
    <source>
        <dbReference type="ARBA" id="ARBA00023316"/>
    </source>
</evidence>
<evidence type="ECO:0000256" key="12">
    <source>
        <dbReference type="ARBA" id="ARBA00042615"/>
    </source>
</evidence>
<dbReference type="EC" id="3.5.1.28" evidence="5"/>
<dbReference type="Proteomes" id="UP001224392">
    <property type="component" value="Unassembled WGS sequence"/>
</dbReference>
<keyword evidence="9" id="KW-0862">Zinc</keyword>
<gene>
    <name evidence="14" type="primary">ampD</name>
    <name evidence="14" type="ORF">MNKW57_11320</name>
</gene>
<organism evidence="14 15">
    <name type="scientific">Biformimicrobium ophioploci</name>
    <dbReference type="NCBI Taxonomy" id="3036711"/>
    <lineage>
        <taxon>Bacteria</taxon>
        <taxon>Pseudomonadati</taxon>
        <taxon>Pseudomonadota</taxon>
        <taxon>Gammaproteobacteria</taxon>
        <taxon>Cellvibrionales</taxon>
        <taxon>Microbulbiferaceae</taxon>
        <taxon>Biformimicrobium</taxon>
    </lineage>
</organism>
<dbReference type="EMBL" id="BSYJ01000002">
    <property type="protein sequence ID" value="GMG86811.1"/>
    <property type="molecule type" value="Genomic_DNA"/>
</dbReference>
<accession>A0ABQ6LXL6</accession>
<dbReference type="Pfam" id="PF01510">
    <property type="entry name" value="Amidase_2"/>
    <property type="match status" value="1"/>
</dbReference>
<evidence type="ECO:0000256" key="8">
    <source>
        <dbReference type="ARBA" id="ARBA00022801"/>
    </source>
</evidence>
<evidence type="ECO:0000256" key="5">
    <source>
        <dbReference type="ARBA" id="ARBA00011901"/>
    </source>
</evidence>
<dbReference type="PANTHER" id="PTHR30417:SF4">
    <property type="entry name" value="1,6-ANHYDRO-N-ACETYLMURAMYL-L-ALANINE AMIDASE AMPD"/>
    <property type="match status" value="1"/>
</dbReference>
<comment type="caution">
    <text evidence="14">The sequence shown here is derived from an EMBL/GenBank/DDBJ whole genome shotgun (WGS) entry which is preliminary data.</text>
</comment>
<dbReference type="PANTHER" id="PTHR30417">
    <property type="entry name" value="N-ACETYLMURAMOYL-L-ALANINE AMIDASE AMID"/>
    <property type="match status" value="1"/>
</dbReference>
<dbReference type="InterPro" id="IPR002502">
    <property type="entry name" value="Amidase_domain"/>
</dbReference>
<feature type="domain" description="N-acetylmuramoyl-L-alanine amidase" evidence="13">
    <location>
        <begin position="18"/>
        <end position="169"/>
    </location>
</feature>
<evidence type="ECO:0000256" key="7">
    <source>
        <dbReference type="ARBA" id="ARBA00022723"/>
    </source>
</evidence>
<comment type="cofactor">
    <cofactor evidence="2">
        <name>Zn(2+)</name>
        <dbReference type="ChEBI" id="CHEBI:29105"/>
    </cofactor>
</comment>
<dbReference type="SUPFAM" id="SSF55846">
    <property type="entry name" value="N-acetylmuramoyl-L-alanine amidase-like"/>
    <property type="match status" value="1"/>
</dbReference>
<comment type="catalytic activity">
    <reaction evidence="1">
        <text>Hydrolyzes the link between N-acetylmuramoyl residues and L-amino acid residues in certain cell-wall glycopeptides.</text>
        <dbReference type="EC" id="3.5.1.28"/>
    </reaction>
</comment>
<comment type="similarity">
    <text evidence="4">Belongs to the N-acetylmuramoyl-L-alanine amidase 2 family.</text>
</comment>
<evidence type="ECO:0000256" key="3">
    <source>
        <dbReference type="ARBA" id="ARBA00004496"/>
    </source>
</evidence>
<evidence type="ECO:0000256" key="9">
    <source>
        <dbReference type="ARBA" id="ARBA00022833"/>
    </source>
</evidence>
<evidence type="ECO:0000313" key="14">
    <source>
        <dbReference type="EMBL" id="GMG86811.1"/>
    </source>
</evidence>
<keyword evidence="15" id="KW-1185">Reference proteome</keyword>
<dbReference type="InterPro" id="IPR051206">
    <property type="entry name" value="NAMLAA_amidase_2"/>
</dbReference>
<keyword evidence="8" id="KW-0378">Hydrolase</keyword>
<dbReference type="CDD" id="cd06583">
    <property type="entry name" value="PGRP"/>
    <property type="match status" value="1"/>
</dbReference>